<dbReference type="PROSITE" id="PS51656">
    <property type="entry name" value="4FE4S"/>
    <property type="match status" value="1"/>
</dbReference>
<keyword evidence="7" id="KW-1185">Reference proteome</keyword>
<evidence type="ECO:0000256" key="1">
    <source>
        <dbReference type="ARBA" id="ARBA00022485"/>
    </source>
</evidence>
<name>D7E6Y2_METEZ</name>
<protein>
    <recommendedName>
        <fullName evidence="5">4Fe-4S domain-containing protein</fullName>
    </recommendedName>
</protein>
<dbReference type="EMBL" id="CP002069">
    <property type="protein sequence ID" value="ADI73606.1"/>
    <property type="molecule type" value="Genomic_DNA"/>
</dbReference>
<evidence type="ECO:0000256" key="2">
    <source>
        <dbReference type="ARBA" id="ARBA00022723"/>
    </source>
</evidence>
<reference evidence="6 7" key="1">
    <citation type="submission" date="2010-06" db="EMBL/GenBank/DDBJ databases">
        <title>Complete sequence chromosome of Methanohalobium evestigatum Z-7303.</title>
        <authorList>
            <consortium name="US DOE Joint Genome Institute"/>
            <person name="Lucas S."/>
            <person name="Copeland A."/>
            <person name="Lapidus A."/>
            <person name="Cheng J.-F."/>
            <person name="Bruce D."/>
            <person name="Goodwin L."/>
            <person name="Pitluck S."/>
            <person name="Saunders E."/>
            <person name="Detter J.C."/>
            <person name="Han C."/>
            <person name="Tapia R."/>
            <person name="Land M."/>
            <person name="Hauser L."/>
            <person name="Kyrpides N."/>
            <person name="Mikhailova N."/>
            <person name="Sieprawska-Lupa M."/>
            <person name="Whitman W.B."/>
            <person name="Anderson I."/>
            <person name="Woyke T."/>
        </authorList>
    </citation>
    <scope>NUCLEOTIDE SEQUENCE [LARGE SCALE GENOMIC DNA]</scope>
    <source>
        <strain evidence="7">ATCC BAA-1072 / DSM 3721 / NBRC 107634 / OCM 161 / Z-7303</strain>
    </source>
</reference>
<proteinExistence type="predicted"/>
<evidence type="ECO:0000256" key="3">
    <source>
        <dbReference type="ARBA" id="ARBA00023004"/>
    </source>
</evidence>
<gene>
    <name evidence="6" type="ordered locus">Metev_0704</name>
</gene>
<evidence type="ECO:0000259" key="5">
    <source>
        <dbReference type="PROSITE" id="PS51656"/>
    </source>
</evidence>
<organism evidence="6 7">
    <name type="scientific">Methanohalobium evestigatum (strain ATCC BAA-1072 / DSM 3721 / NBRC 107634 / OCM 161 / Z-7303)</name>
    <dbReference type="NCBI Taxonomy" id="644295"/>
    <lineage>
        <taxon>Archaea</taxon>
        <taxon>Methanobacteriati</taxon>
        <taxon>Methanobacteriota</taxon>
        <taxon>Stenosarchaea group</taxon>
        <taxon>Methanomicrobia</taxon>
        <taxon>Methanosarcinales</taxon>
        <taxon>Methanosarcinaceae</taxon>
        <taxon>Methanohalobium</taxon>
    </lineage>
</organism>
<keyword evidence="3" id="KW-0408">Iron</keyword>
<dbReference type="InterPro" id="IPR019224">
    <property type="entry name" value="DUF2148"/>
</dbReference>
<dbReference type="GO" id="GO:0046872">
    <property type="term" value="F:metal ion binding"/>
    <property type="evidence" value="ECO:0007669"/>
    <property type="project" value="UniProtKB-KW"/>
</dbReference>
<dbReference type="RefSeq" id="WP_013194174.1">
    <property type="nucleotide sequence ID" value="NC_014253.1"/>
</dbReference>
<evidence type="ECO:0000313" key="6">
    <source>
        <dbReference type="EMBL" id="ADI73606.1"/>
    </source>
</evidence>
<dbReference type="AlphaFoldDB" id="D7E6Y2"/>
<evidence type="ECO:0000256" key="4">
    <source>
        <dbReference type="ARBA" id="ARBA00023014"/>
    </source>
</evidence>
<dbReference type="Proteomes" id="UP000000391">
    <property type="component" value="Chromosome"/>
</dbReference>
<dbReference type="HOGENOM" id="CLU_111491_0_0_2"/>
<dbReference type="KEGG" id="mev:Metev_0704"/>
<keyword evidence="1" id="KW-0004">4Fe-4S</keyword>
<dbReference type="GO" id="GO:0051539">
    <property type="term" value="F:4 iron, 4 sulfur cluster binding"/>
    <property type="evidence" value="ECO:0007669"/>
    <property type="project" value="UniProtKB-KW"/>
</dbReference>
<dbReference type="GeneID" id="9346325"/>
<accession>D7E6Y2</accession>
<keyword evidence="2" id="KW-0479">Metal-binding</keyword>
<evidence type="ECO:0000313" key="7">
    <source>
        <dbReference type="Proteomes" id="UP000000391"/>
    </source>
</evidence>
<dbReference type="InterPro" id="IPR007202">
    <property type="entry name" value="4Fe-4S_dom"/>
</dbReference>
<dbReference type="PANTHER" id="PTHR40101:SF1">
    <property type="entry name" value="4FE-4S DOMAIN-CONTAINING PROTEIN"/>
    <property type="match status" value="1"/>
</dbReference>
<keyword evidence="4" id="KW-0411">Iron-sulfur</keyword>
<sequence length="183" mass="19862">MKLEPESESIDVFAREILTAARTAPKAKGQDDIVTAVLDNTDVEKLALSMEEIADTRDEKFSFFKRDAQNVRDSDAIVLIGLKSSRGLDLDCGACGFSTCAEMLQYLKEGTNGNDFEGPRCSIKYVDLGIAVGAATAKAKDLCIDNRIMYTIGSAAKNSGLIDADMVYGIPLSIKGRSIFFDR</sequence>
<feature type="domain" description="4Fe-4S" evidence="5">
    <location>
        <begin position="73"/>
        <end position="138"/>
    </location>
</feature>
<dbReference type="Pfam" id="PF09918">
    <property type="entry name" value="DUF2148"/>
    <property type="match status" value="1"/>
</dbReference>
<dbReference type="STRING" id="644295.Metev_0704"/>
<dbReference type="PANTHER" id="PTHR40101">
    <property type="entry name" value="CONSERVED PROTEIN"/>
    <property type="match status" value="1"/>
</dbReference>
<dbReference type="OrthoDB" id="146335at2157"/>